<dbReference type="Proteomes" id="UP001599542">
    <property type="component" value="Unassembled WGS sequence"/>
</dbReference>
<feature type="transmembrane region" description="Helical" evidence="2">
    <location>
        <begin position="44"/>
        <end position="64"/>
    </location>
</feature>
<feature type="transmembrane region" description="Helical" evidence="2">
    <location>
        <begin position="71"/>
        <end position="89"/>
    </location>
</feature>
<feature type="compositionally biased region" description="Low complexity" evidence="1">
    <location>
        <begin position="206"/>
        <end position="236"/>
    </location>
</feature>
<keyword evidence="2" id="KW-0472">Membrane</keyword>
<name>A0ABW6GRD0_9ACTN</name>
<evidence type="ECO:0000256" key="1">
    <source>
        <dbReference type="SAM" id="MobiDB-lite"/>
    </source>
</evidence>
<accession>A0ABW6GRD0</accession>
<sequence length="318" mass="34061">MSMLTRITAPTANTPRAPRLLAYLFTVGSAAWTLYSVWDLLGTGLISITTGAGAEGLWVGGMLAYRAKPTWLTAAAMFAGLAGTIAILATHGFSAYHWGGIVAVVPPLAAELFWHVDAQLSADPTDLTPEQQDEVNDVLREARHVTARAAAEQALEDAEHAAKLARIRRDGELRQAEDVADFDVAVSRIDMQRQIARRTPLMLTAPPNNGPDWDGPDRPGGLPNPTMPNTPNTARPNGEHQANTPSEHENTSSAAVLHLPANISGESVSATVRRAYSLFGRDPQRVLAFVREHHGDNVNPDSVAATLRRVAGPNRATG</sequence>
<keyword evidence="2" id="KW-1133">Transmembrane helix</keyword>
<comment type="caution">
    <text evidence="3">The sequence shown here is derived from an EMBL/GenBank/DDBJ whole genome shotgun (WGS) entry which is preliminary data.</text>
</comment>
<feature type="transmembrane region" description="Helical" evidence="2">
    <location>
        <begin position="20"/>
        <end position="38"/>
    </location>
</feature>
<evidence type="ECO:0000256" key="2">
    <source>
        <dbReference type="SAM" id="Phobius"/>
    </source>
</evidence>
<dbReference type="EMBL" id="JBHYPX010000058">
    <property type="protein sequence ID" value="MFE1355316.1"/>
    <property type="molecule type" value="Genomic_DNA"/>
</dbReference>
<keyword evidence="4" id="KW-1185">Reference proteome</keyword>
<dbReference type="RefSeq" id="WP_380563948.1">
    <property type="nucleotide sequence ID" value="NZ_JBHYPX010000058.1"/>
</dbReference>
<feature type="region of interest" description="Disordered" evidence="1">
    <location>
        <begin position="198"/>
        <end position="252"/>
    </location>
</feature>
<reference evidence="3 4" key="1">
    <citation type="submission" date="2024-09" db="EMBL/GenBank/DDBJ databases">
        <title>The Natural Products Discovery Center: Release of the First 8490 Sequenced Strains for Exploring Actinobacteria Biosynthetic Diversity.</title>
        <authorList>
            <person name="Kalkreuter E."/>
            <person name="Kautsar S.A."/>
            <person name="Yang D."/>
            <person name="Bader C.D."/>
            <person name="Teijaro C.N."/>
            <person name="Fluegel L."/>
            <person name="Davis C.M."/>
            <person name="Simpson J.R."/>
            <person name="Lauterbach L."/>
            <person name="Steele A.D."/>
            <person name="Gui C."/>
            <person name="Meng S."/>
            <person name="Li G."/>
            <person name="Viehrig K."/>
            <person name="Ye F."/>
            <person name="Su P."/>
            <person name="Kiefer A.F."/>
            <person name="Nichols A."/>
            <person name="Cepeda A.J."/>
            <person name="Yan W."/>
            <person name="Fan B."/>
            <person name="Jiang Y."/>
            <person name="Adhikari A."/>
            <person name="Zheng C.-J."/>
            <person name="Schuster L."/>
            <person name="Cowan T.M."/>
            <person name="Smanski M.J."/>
            <person name="Chevrette M.G."/>
            <person name="De Carvalho L.P.S."/>
            <person name="Shen B."/>
        </authorList>
    </citation>
    <scope>NUCLEOTIDE SEQUENCE [LARGE SCALE GENOMIC DNA]</scope>
    <source>
        <strain evidence="3 4">NPDC058753</strain>
    </source>
</reference>
<organism evidence="3 4">
    <name type="scientific">Kitasatospora phosalacinea</name>
    <dbReference type="NCBI Taxonomy" id="2065"/>
    <lineage>
        <taxon>Bacteria</taxon>
        <taxon>Bacillati</taxon>
        <taxon>Actinomycetota</taxon>
        <taxon>Actinomycetes</taxon>
        <taxon>Kitasatosporales</taxon>
        <taxon>Streptomycetaceae</taxon>
        <taxon>Kitasatospora</taxon>
    </lineage>
</organism>
<evidence type="ECO:0008006" key="5">
    <source>
        <dbReference type="Google" id="ProtNLM"/>
    </source>
</evidence>
<protein>
    <recommendedName>
        <fullName evidence="5">Protein spdB</fullName>
    </recommendedName>
</protein>
<gene>
    <name evidence="3" type="ORF">ACFW6T_25320</name>
</gene>
<evidence type="ECO:0000313" key="4">
    <source>
        <dbReference type="Proteomes" id="UP001599542"/>
    </source>
</evidence>
<keyword evidence="2" id="KW-0812">Transmembrane</keyword>
<proteinExistence type="predicted"/>
<evidence type="ECO:0000313" key="3">
    <source>
        <dbReference type="EMBL" id="MFE1355316.1"/>
    </source>
</evidence>